<name>A0A0A6UVV2_ACTUT</name>
<evidence type="ECO:0000313" key="1">
    <source>
        <dbReference type="EMBL" id="KHD79048.1"/>
    </source>
</evidence>
<dbReference type="RefSeq" id="WP_043522203.1">
    <property type="nucleotide sequence ID" value="NZ_BAABKU010000001.1"/>
</dbReference>
<dbReference type="STRING" id="1869.MB27_01835"/>
<dbReference type="AlphaFoldDB" id="A0A0A6UVV2"/>
<proteinExistence type="predicted"/>
<dbReference type="EMBL" id="JRTT01000002">
    <property type="protein sequence ID" value="KHD79048.1"/>
    <property type="molecule type" value="Genomic_DNA"/>
</dbReference>
<dbReference type="eggNOG" id="COG0718">
    <property type="taxonomic scope" value="Bacteria"/>
</dbReference>
<reference evidence="1 2" key="1">
    <citation type="submission" date="2014-10" db="EMBL/GenBank/DDBJ databases">
        <title>Draft genome sequence of Actinoplanes utahensis NRRL 12052.</title>
        <authorList>
            <person name="Velasco-Bucheli B."/>
            <person name="del Cerro C."/>
            <person name="Hormigo D."/>
            <person name="Garcia J.L."/>
            <person name="Acebal C."/>
            <person name="Arroyo M."/>
            <person name="de la Mata I."/>
        </authorList>
    </citation>
    <scope>NUCLEOTIDE SEQUENCE [LARGE SCALE GENOMIC DNA]</scope>
    <source>
        <strain evidence="1 2">NRRL 12052</strain>
    </source>
</reference>
<accession>A0A0A6UVV2</accession>
<organism evidence="1 2">
    <name type="scientific">Actinoplanes utahensis</name>
    <dbReference type="NCBI Taxonomy" id="1869"/>
    <lineage>
        <taxon>Bacteria</taxon>
        <taxon>Bacillati</taxon>
        <taxon>Actinomycetota</taxon>
        <taxon>Actinomycetes</taxon>
        <taxon>Micromonosporales</taxon>
        <taxon>Micromonosporaceae</taxon>
        <taxon>Actinoplanes</taxon>
    </lineage>
</organism>
<comment type="caution">
    <text evidence="1">The sequence shown here is derived from an EMBL/GenBank/DDBJ whole genome shotgun (WGS) entry which is preliminary data.</text>
</comment>
<keyword evidence="2" id="KW-1185">Reference proteome</keyword>
<sequence>MFDGRELREAQRLIDEWRSVIEERAGLARALSIRLARLSETVRSPDGLVAVTVSAGGDLIALDLAEGVRQRPAAVTAREIVATLRAARTAMIASVTAATAATVGADSATGRAIIETYAARLLPDGRGRG</sequence>
<evidence type="ECO:0008006" key="3">
    <source>
        <dbReference type="Google" id="ProtNLM"/>
    </source>
</evidence>
<gene>
    <name evidence="1" type="ORF">MB27_01835</name>
</gene>
<dbReference type="Proteomes" id="UP000054537">
    <property type="component" value="Unassembled WGS sequence"/>
</dbReference>
<protein>
    <recommendedName>
        <fullName evidence="3">YbaB/EbfC DNA-binding family protein</fullName>
    </recommendedName>
</protein>
<evidence type="ECO:0000313" key="2">
    <source>
        <dbReference type="Proteomes" id="UP000054537"/>
    </source>
</evidence>
<dbReference type="OrthoDB" id="3695809at2"/>